<dbReference type="EMBL" id="JABSTU010000007">
    <property type="protein sequence ID" value="KAH8025207.1"/>
    <property type="molecule type" value="Genomic_DNA"/>
</dbReference>
<feature type="compositionally biased region" description="Basic residues" evidence="1">
    <location>
        <begin position="303"/>
        <end position="313"/>
    </location>
</feature>
<proteinExistence type="predicted"/>
<gene>
    <name evidence="2" type="ORF">HPB51_004748</name>
</gene>
<dbReference type="Proteomes" id="UP000821866">
    <property type="component" value="Unassembled WGS sequence"/>
</dbReference>
<name>A0A9J6DSK3_RHIMP</name>
<reference evidence="2" key="2">
    <citation type="submission" date="2021-09" db="EMBL/GenBank/DDBJ databases">
        <authorList>
            <person name="Jia N."/>
            <person name="Wang J."/>
            <person name="Shi W."/>
            <person name="Du L."/>
            <person name="Sun Y."/>
            <person name="Zhan W."/>
            <person name="Jiang J."/>
            <person name="Wang Q."/>
            <person name="Zhang B."/>
            <person name="Ji P."/>
            <person name="Sakyi L.B."/>
            <person name="Cui X."/>
            <person name="Yuan T."/>
            <person name="Jiang B."/>
            <person name="Yang W."/>
            <person name="Lam T.T.-Y."/>
            <person name="Chang Q."/>
            <person name="Ding S."/>
            <person name="Wang X."/>
            <person name="Zhu J."/>
            <person name="Ruan X."/>
            <person name="Zhao L."/>
            <person name="Wei J."/>
            <person name="Que T."/>
            <person name="Du C."/>
            <person name="Cheng J."/>
            <person name="Dai P."/>
            <person name="Han X."/>
            <person name="Huang E."/>
            <person name="Gao Y."/>
            <person name="Liu J."/>
            <person name="Shao H."/>
            <person name="Ye R."/>
            <person name="Li L."/>
            <person name="Wei W."/>
            <person name="Wang X."/>
            <person name="Wang C."/>
            <person name="Huo Q."/>
            <person name="Li W."/>
            <person name="Guo W."/>
            <person name="Chen H."/>
            <person name="Chen S."/>
            <person name="Zhou L."/>
            <person name="Zhou L."/>
            <person name="Ni X."/>
            <person name="Tian J."/>
            <person name="Zhou Y."/>
            <person name="Sheng Y."/>
            <person name="Liu T."/>
            <person name="Pan Y."/>
            <person name="Xia L."/>
            <person name="Li J."/>
            <person name="Zhao F."/>
            <person name="Cao W."/>
        </authorList>
    </citation>
    <scope>NUCLEOTIDE SEQUENCE</scope>
    <source>
        <strain evidence="2">Rmic-2018</strain>
        <tissue evidence="2">Larvae</tissue>
    </source>
</reference>
<reference evidence="2" key="1">
    <citation type="journal article" date="2020" name="Cell">
        <title>Large-Scale Comparative Analyses of Tick Genomes Elucidate Their Genetic Diversity and Vector Capacities.</title>
        <authorList>
            <consortium name="Tick Genome and Microbiome Consortium (TIGMIC)"/>
            <person name="Jia N."/>
            <person name="Wang J."/>
            <person name="Shi W."/>
            <person name="Du L."/>
            <person name="Sun Y."/>
            <person name="Zhan W."/>
            <person name="Jiang J.F."/>
            <person name="Wang Q."/>
            <person name="Zhang B."/>
            <person name="Ji P."/>
            <person name="Bell-Sakyi L."/>
            <person name="Cui X.M."/>
            <person name="Yuan T.T."/>
            <person name="Jiang B.G."/>
            <person name="Yang W.F."/>
            <person name="Lam T.T."/>
            <person name="Chang Q.C."/>
            <person name="Ding S.J."/>
            <person name="Wang X.J."/>
            <person name="Zhu J.G."/>
            <person name="Ruan X.D."/>
            <person name="Zhao L."/>
            <person name="Wei J.T."/>
            <person name="Ye R.Z."/>
            <person name="Que T.C."/>
            <person name="Du C.H."/>
            <person name="Zhou Y.H."/>
            <person name="Cheng J.X."/>
            <person name="Dai P.F."/>
            <person name="Guo W.B."/>
            <person name="Han X.H."/>
            <person name="Huang E.J."/>
            <person name="Li L.F."/>
            <person name="Wei W."/>
            <person name="Gao Y.C."/>
            <person name="Liu J.Z."/>
            <person name="Shao H.Z."/>
            <person name="Wang X."/>
            <person name="Wang C.C."/>
            <person name="Yang T.C."/>
            <person name="Huo Q.B."/>
            <person name="Li W."/>
            <person name="Chen H.Y."/>
            <person name="Chen S.E."/>
            <person name="Zhou L.G."/>
            <person name="Ni X.B."/>
            <person name="Tian J.H."/>
            <person name="Sheng Y."/>
            <person name="Liu T."/>
            <person name="Pan Y.S."/>
            <person name="Xia L.Y."/>
            <person name="Li J."/>
            <person name="Zhao F."/>
            <person name="Cao W.C."/>
        </authorList>
    </citation>
    <scope>NUCLEOTIDE SEQUENCE</scope>
    <source>
        <strain evidence="2">Rmic-2018</strain>
    </source>
</reference>
<evidence type="ECO:0000313" key="2">
    <source>
        <dbReference type="EMBL" id="KAH8025207.1"/>
    </source>
</evidence>
<feature type="region of interest" description="Disordered" evidence="1">
    <location>
        <begin position="282"/>
        <end position="332"/>
    </location>
</feature>
<comment type="caution">
    <text evidence="2">The sequence shown here is derived from an EMBL/GenBank/DDBJ whole genome shotgun (WGS) entry which is preliminary data.</text>
</comment>
<evidence type="ECO:0000256" key="1">
    <source>
        <dbReference type="SAM" id="MobiDB-lite"/>
    </source>
</evidence>
<accession>A0A9J6DSK3</accession>
<keyword evidence="3" id="KW-1185">Reference proteome</keyword>
<organism evidence="2 3">
    <name type="scientific">Rhipicephalus microplus</name>
    <name type="common">Cattle tick</name>
    <name type="synonym">Boophilus microplus</name>
    <dbReference type="NCBI Taxonomy" id="6941"/>
    <lineage>
        <taxon>Eukaryota</taxon>
        <taxon>Metazoa</taxon>
        <taxon>Ecdysozoa</taxon>
        <taxon>Arthropoda</taxon>
        <taxon>Chelicerata</taxon>
        <taxon>Arachnida</taxon>
        <taxon>Acari</taxon>
        <taxon>Parasitiformes</taxon>
        <taxon>Ixodida</taxon>
        <taxon>Ixodoidea</taxon>
        <taxon>Ixodidae</taxon>
        <taxon>Rhipicephalinae</taxon>
        <taxon>Rhipicephalus</taxon>
        <taxon>Boophilus</taxon>
    </lineage>
</organism>
<protein>
    <submittedName>
        <fullName evidence="2">Uncharacterized protein</fullName>
    </submittedName>
</protein>
<evidence type="ECO:0000313" key="3">
    <source>
        <dbReference type="Proteomes" id="UP000821866"/>
    </source>
</evidence>
<dbReference type="AlphaFoldDB" id="A0A9J6DSK3"/>
<sequence length="332" mass="37709">MGQDFLGDKTRQDKVCATVYGEQEHGGGGKFKRKDREVSQFLDRLATLCWGKGESESRRRSGRSLEGEKNEGARAAEKIKKGRAQARQFFFLGTPAERAAGCWRTRIYARGSHTQGACLRDSERLTVLAWQDLGRGLLLSENPHLRARFQIVRRRRDERRKVLAWRGRALSGYRLPSDGSFTRPLTPAAATSFPHRTSTDDDYVITGTQPAHSLLVPKHRHGACLRDSERLTVLAWQDLGRGLLLSENPHLRARFQIVRRRRDERRKVLAWRGRALSGYRLPSDGSFTRPLTPAAATSFPHRTSTRRRLRHHRDATSPQPPGPQAPPRETID</sequence>